<evidence type="ECO:0000256" key="2">
    <source>
        <dbReference type="ARBA" id="ARBA00010337"/>
    </source>
</evidence>
<feature type="domain" description="Gamma-tubulin complex component 6 N-terminal" evidence="9">
    <location>
        <begin position="42"/>
        <end position="320"/>
    </location>
</feature>
<dbReference type="InterPro" id="IPR045818">
    <property type="entry name" value="GCP6_N"/>
</dbReference>
<dbReference type="PANTHER" id="PTHR19302:SF70">
    <property type="entry name" value="GAMMA-TUBULIN COMPLEX COMPONENT 6"/>
    <property type="match status" value="1"/>
</dbReference>
<feature type="domain" description="Gamma tubulin complex component protein N-terminal" evidence="8">
    <location>
        <begin position="421"/>
        <end position="704"/>
    </location>
</feature>
<dbReference type="Gene3D" id="1.20.120.1900">
    <property type="entry name" value="Gamma-tubulin complex, C-terminal domain"/>
    <property type="match status" value="2"/>
</dbReference>
<dbReference type="PANTHER" id="PTHR19302">
    <property type="entry name" value="GAMMA TUBULIN COMPLEX PROTEIN"/>
    <property type="match status" value="1"/>
</dbReference>
<gene>
    <name evidence="10" type="ORF">LSH36_486g06052</name>
</gene>
<evidence type="ECO:0008006" key="12">
    <source>
        <dbReference type="Google" id="ProtNLM"/>
    </source>
</evidence>
<dbReference type="GO" id="GO:0043015">
    <property type="term" value="F:gamma-tubulin binding"/>
    <property type="evidence" value="ECO:0007669"/>
    <property type="project" value="InterPro"/>
</dbReference>
<dbReference type="InterPro" id="IPR040457">
    <property type="entry name" value="GCP_C"/>
</dbReference>
<evidence type="ECO:0000259" key="7">
    <source>
        <dbReference type="Pfam" id="PF04130"/>
    </source>
</evidence>
<proteinExistence type="inferred from homology"/>
<reference evidence="10" key="1">
    <citation type="journal article" date="2023" name="Mol. Biol. Evol.">
        <title>Third-Generation Sequencing Reveals the Adaptive Role of the Epigenome in Three Deep-Sea Polychaetes.</title>
        <authorList>
            <person name="Perez M."/>
            <person name="Aroh O."/>
            <person name="Sun Y."/>
            <person name="Lan Y."/>
            <person name="Juniper S.K."/>
            <person name="Young C.R."/>
            <person name="Angers B."/>
            <person name="Qian P.Y."/>
        </authorList>
    </citation>
    <scope>NUCLEOTIDE SEQUENCE</scope>
    <source>
        <strain evidence="10">P08H-3</strain>
    </source>
</reference>
<dbReference type="InterPro" id="IPR042241">
    <property type="entry name" value="GCP_C_sf"/>
</dbReference>
<evidence type="ECO:0000256" key="3">
    <source>
        <dbReference type="ARBA" id="ARBA00022490"/>
    </source>
</evidence>
<comment type="subcellular location">
    <subcellularLocation>
        <location evidence="1">Cytoplasm</location>
        <location evidence="1">Cytoskeleton</location>
    </subcellularLocation>
</comment>
<comment type="similarity">
    <text evidence="2">Belongs to the TUBGCP family.</text>
</comment>
<protein>
    <recommendedName>
        <fullName evidence="12">Gamma-tubulin complex component 6</fullName>
    </recommendedName>
</protein>
<accession>A0AAD9MYC4</accession>
<evidence type="ECO:0000256" key="6">
    <source>
        <dbReference type="SAM" id="MobiDB-lite"/>
    </source>
</evidence>
<dbReference type="GO" id="GO:0051321">
    <property type="term" value="P:meiotic cell cycle"/>
    <property type="evidence" value="ECO:0007669"/>
    <property type="project" value="TreeGrafter"/>
</dbReference>
<feature type="region of interest" description="Disordered" evidence="6">
    <location>
        <begin position="1141"/>
        <end position="1164"/>
    </location>
</feature>
<feature type="region of interest" description="Disordered" evidence="6">
    <location>
        <begin position="1012"/>
        <end position="1098"/>
    </location>
</feature>
<keyword evidence="4" id="KW-0493">Microtubule</keyword>
<sequence>MVDEAEVVSVPSLVLDLCKLVLGQPDRASLVQPKYKHSEKLKKLKAKAWTTLLGQLGGPLCMMPSPSNSCQLSEIDHIYSYSYVLRTKRQFDNAYRLETLVEHLMKVPGSRVSKNAVLKLLMILADTKDTCDQSVIGHQFKAPVAAIGDTVVPLLPNGPLEYGDTRVHTVNKWYMHFPSQIFEQPGLDTKLHPTDNKADLVQGCLGDIYEHFTYNSLYGALVHSTGTSVDLQLSLPDLNDSSTPPEIKIPQFTRNMQSNGTELLSSPSSGYISPADSGLGSTEADLTGSETDIWQKALEYVPSKNRVWENVGRLYGWKEKVTRSDLGCHKDYAAIWISIKSGQKRCSGLAILMVSPALLLNLLTTTTPLVPGPTELPYLSEAGSEALDCIWATHVSHLRLINPELEMPIRHRVEMNKLVGDVINLLLGIPSTSFMLDLIYDEFHIQSGLYLSGLTPETLAQACQEAVECGTSYHRLAAFSHSVVINSFYQGGLIFQAFTIAVARYLQHYRAFILSIPTGKTLLEINVWLNRVYKQIRFLAELCYCKIPGNNADELQEPFPTGVHLLSYLYQHTIEVNGSDLYPMMLSLFTSSCGPYLVFVQDWVFHGICRDIYQEFMIQVNDDYLRYKDKHYWTKGYVMISDNTSTAVPLFLSHLSNDIFVGGKTMNLMRLIAPQHFLFKVDNETPRVMITFSEEELQGTEINCQAYLSRMQQIARRETLSRQQVIERAEKAKQDLMTQAKKVAAEELARIQAITRKKREMDDARKRKLFTELKQQMETDLKRRATEREQNKEEDKSRISETKMQEILDIQVEEELEKQAREELIEYYAKLSAEATLREQKALWKVRRGQLDAARREFLLKENAQLAAELEEVKHHSDMAVTSSSKEPPSGLDIAKWTDDASNPSRPLEGMTALPDWARKGLQTAPPGFEVIVTEDLPVWAKRALEGGDTEVPAATAVDAKSSQVDVRELDVREADGPAKRHPSHSSVGDIMRSEPAVKHQLEGIRHVDVQRAERSKNSHPHASSIQELIYNEPVQKERDKKSDPIKDTNNKVDDNRISGGDQNDEITRKLKVAKLEDSESSVANPDIVNSGDSKSQPALRLIPKSQIRLIENRHATTESKQQDIIRPSVRLQENQDILAETTPNPEKPSTKLISGRHISEQSEESVQKYHTVMSKTMGATNESEECIPRSHLKSVENKHSSLESKPVELKCYIKCNLDRNATQQSSGEEVKVKPRSMFGHVSDLSTGEYIIAAPKLKRGISKHPSMESEYKTFQVKPHRRKKVAGRGVDQLSEEVMYRAGVRVNPAHHPSVESSGLDIDKERLERFKQMNVKGHASDSTVQKLLYGQRHVQEDPEEDDEVLNLGPVAVDPVTSSEVEPYRENFNFDCSPAVDLMTHQDHPLYGSLGDYGISTNPNISAFNHIPLPALLKQSITTPLITQISLVNESVVNYFTTELDLDGHLERLRQFLLMEDGEFGERLGDLLFEKLSLSPRMQEMFNPTFLNDVLSQAIRSSMHADDKYTENISFSLRFMPTILRPNAPNALDCLELTYRVPWPMNIIITDNSLKKYGRVFTFMLQLKHVIWVLKDVWHQLKRDALINKADSGSQFRQLQIYRCLLNKKAEPVMKIIQDIFGLILKFRMQLVSYSWHKDHVTGDVSHPAFEHLNATYNAFSNYSRFLFKVISKLAIKGYQPHLQELLLRLNFNMHYNSDIF</sequence>
<evidence type="ECO:0000259" key="8">
    <source>
        <dbReference type="Pfam" id="PF17681"/>
    </source>
</evidence>
<feature type="region of interest" description="Disordered" evidence="6">
    <location>
        <begin position="779"/>
        <end position="800"/>
    </location>
</feature>
<evidence type="ECO:0000259" key="9">
    <source>
        <dbReference type="Pfam" id="PF19340"/>
    </source>
</evidence>
<dbReference type="Proteomes" id="UP001208570">
    <property type="component" value="Unassembled WGS sequence"/>
</dbReference>
<dbReference type="InterPro" id="IPR041470">
    <property type="entry name" value="GCP_N"/>
</dbReference>
<dbReference type="GO" id="GO:0051225">
    <property type="term" value="P:spindle assembly"/>
    <property type="evidence" value="ECO:0007669"/>
    <property type="project" value="TreeGrafter"/>
</dbReference>
<evidence type="ECO:0000313" key="11">
    <source>
        <dbReference type="Proteomes" id="UP001208570"/>
    </source>
</evidence>
<feature type="domain" description="Gamma tubulin complex component C-terminal" evidence="7">
    <location>
        <begin position="1458"/>
        <end position="1595"/>
    </location>
</feature>
<keyword evidence="3" id="KW-0963">Cytoplasm</keyword>
<dbReference type="Pfam" id="PF04130">
    <property type="entry name" value="GCP_C_terminal"/>
    <property type="match status" value="2"/>
</dbReference>
<feature type="region of interest" description="Disordered" evidence="6">
    <location>
        <begin position="959"/>
        <end position="991"/>
    </location>
</feature>
<dbReference type="InterPro" id="IPR007259">
    <property type="entry name" value="GCP"/>
</dbReference>
<name>A0AAD9MYC4_9ANNE</name>
<evidence type="ECO:0000256" key="5">
    <source>
        <dbReference type="ARBA" id="ARBA00023212"/>
    </source>
</evidence>
<keyword evidence="11" id="KW-1185">Reference proteome</keyword>
<dbReference type="Pfam" id="PF19340">
    <property type="entry name" value="GCP6_N"/>
    <property type="match status" value="1"/>
</dbReference>
<dbReference type="GO" id="GO:0000922">
    <property type="term" value="C:spindle pole"/>
    <property type="evidence" value="ECO:0007669"/>
    <property type="project" value="InterPro"/>
</dbReference>
<feature type="compositionally biased region" description="Basic and acidic residues" evidence="6">
    <location>
        <begin position="1035"/>
        <end position="1057"/>
    </location>
</feature>
<dbReference type="EMBL" id="JAODUP010000486">
    <property type="protein sequence ID" value="KAK2148733.1"/>
    <property type="molecule type" value="Genomic_DNA"/>
</dbReference>
<evidence type="ECO:0000256" key="1">
    <source>
        <dbReference type="ARBA" id="ARBA00004245"/>
    </source>
</evidence>
<dbReference type="GO" id="GO:0005874">
    <property type="term" value="C:microtubule"/>
    <property type="evidence" value="ECO:0007669"/>
    <property type="project" value="UniProtKB-KW"/>
</dbReference>
<feature type="domain" description="Gamma tubulin complex component C-terminal" evidence="7">
    <location>
        <begin position="1614"/>
        <end position="1708"/>
    </location>
</feature>
<feature type="compositionally biased region" description="Basic and acidic residues" evidence="6">
    <location>
        <begin position="966"/>
        <end position="979"/>
    </location>
</feature>
<dbReference type="GO" id="GO:0031122">
    <property type="term" value="P:cytoplasmic microtubule organization"/>
    <property type="evidence" value="ECO:0007669"/>
    <property type="project" value="TreeGrafter"/>
</dbReference>
<dbReference type="GO" id="GO:0000278">
    <property type="term" value="P:mitotic cell cycle"/>
    <property type="evidence" value="ECO:0007669"/>
    <property type="project" value="TreeGrafter"/>
</dbReference>
<comment type="caution">
    <text evidence="10">The sequence shown here is derived from an EMBL/GenBank/DDBJ whole genome shotgun (WGS) entry which is preliminary data.</text>
</comment>
<organism evidence="10 11">
    <name type="scientific">Paralvinella palmiformis</name>
    <dbReference type="NCBI Taxonomy" id="53620"/>
    <lineage>
        <taxon>Eukaryota</taxon>
        <taxon>Metazoa</taxon>
        <taxon>Spiralia</taxon>
        <taxon>Lophotrochozoa</taxon>
        <taxon>Annelida</taxon>
        <taxon>Polychaeta</taxon>
        <taxon>Sedentaria</taxon>
        <taxon>Canalipalpata</taxon>
        <taxon>Terebellida</taxon>
        <taxon>Terebelliformia</taxon>
        <taxon>Alvinellidae</taxon>
        <taxon>Paralvinella</taxon>
    </lineage>
</organism>
<dbReference type="GO" id="GO:0007020">
    <property type="term" value="P:microtubule nucleation"/>
    <property type="evidence" value="ECO:0007669"/>
    <property type="project" value="InterPro"/>
</dbReference>
<dbReference type="GO" id="GO:0051011">
    <property type="term" value="F:microtubule minus-end binding"/>
    <property type="evidence" value="ECO:0007669"/>
    <property type="project" value="TreeGrafter"/>
</dbReference>
<keyword evidence="5" id="KW-0206">Cytoskeleton</keyword>
<dbReference type="Pfam" id="PF17681">
    <property type="entry name" value="GCP_N_terminal"/>
    <property type="match status" value="1"/>
</dbReference>
<evidence type="ECO:0000256" key="4">
    <source>
        <dbReference type="ARBA" id="ARBA00022701"/>
    </source>
</evidence>
<evidence type="ECO:0000313" key="10">
    <source>
        <dbReference type="EMBL" id="KAK2148733.1"/>
    </source>
</evidence>
<feature type="compositionally biased region" description="Basic and acidic residues" evidence="6">
    <location>
        <begin position="1066"/>
        <end position="1078"/>
    </location>
</feature>
<dbReference type="GO" id="GO:0000930">
    <property type="term" value="C:gamma-tubulin complex"/>
    <property type="evidence" value="ECO:0007669"/>
    <property type="project" value="TreeGrafter"/>
</dbReference>